<reference evidence="2 3" key="1">
    <citation type="journal article" date="2023" name="Insect Mol. Biol.">
        <title>Genome sequencing provides insights into the evolution of gene families encoding plant cell wall-degrading enzymes in longhorned beetles.</title>
        <authorList>
            <person name="Shin N.R."/>
            <person name="Okamura Y."/>
            <person name="Kirsch R."/>
            <person name="Pauchet Y."/>
        </authorList>
    </citation>
    <scope>NUCLEOTIDE SEQUENCE [LARGE SCALE GENOMIC DNA]</scope>
    <source>
        <strain evidence="2">EAD_L_NR</strain>
    </source>
</reference>
<accession>A0AAV8VI74</accession>
<evidence type="ECO:0000313" key="2">
    <source>
        <dbReference type="EMBL" id="KAJ8913996.1"/>
    </source>
</evidence>
<gene>
    <name evidence="2" type="ORF">NQ315_012019</name>
</gene>
<dbReference type="AlphaFoldDB" id="A0AAV8VI74"/>
<feature type="domain" description="Double jelly roll-like" evidence="1">
    <location>
        <begin position="83"/>
        <end position="129"/>
    </location>
</feature>
<dbReference type="PANTHER" id="PTHR36159">
    <property type="entry name" value="PROTEIN CBG23766"/>
    <property type="match status" value="1"/>
</dbReference>
<dbReference type="EMBL" id="JANEYG010000082">
    <property type="protein sequence ID" value="KAJ8913996.1"/>
    <property type="molecule type" value="Genomic_DNA"/>
</dbReference>
<evidence type="ECO:0000313" key="3">
    <source>
        <dbReference type="Proteomes" id="UP001159042"/>
    </source>
</evidence>
<dbReference type="Proteomes" id="UP001159042">
    <property type="component" value="Unassembled WGS sequence"/>
</dbReference>
<keyword evidence="3" id="KW-1185">Reference proteome</keyword>
<dbReference type="Pfam" id="PF21738">
    <property type="entry name" value="DJR-like_dom"/>
    <property type="match status" value="1"/>
</dbReference>
<proteinExistence type="predicted"/>
<protein>
    <recommendedName>
        <fullName evidence="1">Double jelly roll-like domain-containing protein</fullName>
    </recommendedName>
</protein>
<comment type="caution">
    <text evidence="2">The sequence shown here is derived from an EMBL/GenBank/DDBJ whole genome shotgun (WGS) entry which is preliminary data.</text>
</comment>
<dbReference type="PANTHER" id="PTHR36159:SF1">
    <property type="entry name" value="RETROVIRUS-RELATED POL POLYPROTEIN FROM TRANSPOSON 412-LIKE PROTEIN"/>
    <property type="match status" value="1"/>
</dbReference>
<dbReference type="InterPro" id="IPR049512">
    <property type="entry name" value="DJR-like_dom"/>
</dbReference>
<name>A0AAV8VI74_9CUCU</name>
<evidence type="ECO:0000259" key="1">
    <source>
        <dbReference type="Pfam" id="PF21738"/>
    </source>
</evidence>
<sequence>MNSTDILNVMEEPLFDNAIVSFEKHTHNPYASTNLGNYDEIRIPIQRQDTYTSPYFSTLYIRGRLCKSDGTVSVTARFDKLGVLLLFEEIRYELNGITMDRVRNPGMTALMKGYVSFSQNDVTSMHSAG</sequence>
<organism evidence="2 3">
    <name type="scientific">Exocentrus adspersus</name>
    <dbReference type="NCBI Taxonomy" id="1586481"/>
    <lineage>
        <taxon>Eukaryota</taxon>
        <taxon>Metazoa</taxon>
        <taxon>Ecdysozoa</taxon>
        <taxon>Arthropoda</taxon>
        <taxon>Hexapoda</taxon>
        <taxon>Insecta</taxon>
        <taxon>Pterygota</taxon>
        <taxon>Neoptera</taxon>
        <taxon>Endopterygota</taxon>
        <taxon>Coleoptera</taxon>
        <taxon>Polyphaga</taxon>
        <taxon>Cucujiformia</taxon>
        <taxon>Chrysomeloidea</taxon>
        <taxon>Cerambycidae</taxon>
        <taxon>Lamiinae</taxon>
        <taxon>Acanthocinini</taxon>
        <taxon>Exocentrus</taxon>
    </lineage>
</organism>